<keyword evidence="1" id="KW-0175">Coiled coil</keyword>
<comment type="caution">
    <text evidence="2">The sequence shown here is derived from an EMBL/GenBank/DDBJ whole genome shotgun (WGS) entry which is preliminary data.</text>
</comment>
<dbReference type="AlphaFoldDB" id="A0A0V0R7P9"/>
<protein>
    <submittedName>
        <fullName evidence="2">Uncharacterized protein</fullName>
    </submittedName>
</protein>
<proteinExistence type="predicted"/>
<organism evidence="2 3">
    <name type="scientific">Pseudocohnilembus persalinus</name>
    <name type="common">Ciliate</name>
    <dbReference type="NCBI Taxonomy" id="266149"/>
    <lineage>
        <taxon>Eukaryota</taxon>
        <taxon>Sar</taxon>
        <taxon>Alveolata</taxon>
        <taxon>Ciliophora</taxon>
        <taxon>Intramacronucleata</taxon>
        <taxon>Oligohymenophorea</taxon>
        <taxon>Scuticociliatia</taxon>
        <taxon>Philasterida</taxon>
        <taxon>Pseudocohnilembidae</taxon>
        <taxon>Pseudocohnilembus</taxon>
    </lineage>
</organism>
<sequence>MQPERINNLFFTDNVKEDLTVTLQSQQEMEKQINNLVQELKEKHFIIQELEKQKDDNLTQNNQLFQTIENLEKDLQRLKENLSIKQECIHQLEMQKLGIMTQTEKLQKQLDEEQQYYEKELNEIKQFQQVYSDQKHEFNEQIQFLEKNQAQCELEINNLMEKNHFLSPNDNKLQKIISEQENNPQDFNGFELSAKNSVQNSTNNLQFQNFEEMSSFQKLQFNIQKNSDNNNASLVSPFKLYDNSFKKNTVNQQSWQNLIQDKNAFSFNVLQEKKLNQNQKINHQDYNSQNQNNSNSQEELKINNKINQLTSIMNLSKNKYTEINNNDKQEINKELDQKLNLNSNQNLEFLSVNDISFSQNSKNLSNSGTNIYQDENINTINFQYNKKIQGGNSANFQQEINNQTKKQISSQPSSPYNGKRSTLKINESLPSEICLSKDLRNTQNLKNFYNDGVKISFLSQSKTIISLEIVDMLVPENQKIRELNKKWIKIKKNNQRPFISPLNQDSLVSIWHAQSPLKLMIWDIFSEKINNFSFTFQESFIQKFEIISIIPFTKSENEFDDFKILVFGNGDQMPFYAFISVTQQGEYYDIQKDIYELNYFEEEWNLLDIQYYDEENSVVIWERNTIEGNYIDIFDLLQQKVIFTQKIQDDQSQDCFEINKVTSLDGKYIIGYDPNFQENIEDNTEKNQQECENNNQIKRQIPYTLTFLQYDQYINNDNQMQYDNQIKKLNQTK</sequence>
<evidence type="ECO:0000256" key="1">
    <source>
        <dbReference type="SAM" id="Coils"/>
    </source>
</evidence>
<evidence type="ECO:0000313" key="3">
    <source>
        <dbReference type="Proteomes" id="UP000054937"/>
    </source>
</evidence>
<accession>A0A0V0R7P9</accession>
<feature type="coiled-coil region" evidence="1">
    <location>
        <begin position="23"/>
        <end position="162"/>
    </location>
</feature>
<keyword evidence="3" id="KW-1185">Reference proteome</keyword>
<dbReference type="EMBL" id="LDAU01000026">
    <property type="protein sequence ID" value="KRX10499.1"/>
    <property type="molecule type" value="Genomic_DNA"/>
</dbReference>
<evidence type="ECO:0000313" key="2">
    <source>
        <dbReference type="EMBL" id="KRX10499.1"/>
    </source>
</evidence>
<dbReference type="Proteomes" id="UP000054937">
    <property type="component" value="Unassembled WGS sequence"/>
</dbReference>
<gene>
    <name evidence="2" type="ORF">PPERSA_01511</name>
</gene>
<reference evidence="2 3" key="1">
    <citation type="journal article" date="2015" name="Sci. Rep.">
        <title>Genome of the facultative scuticociliatosis pathogen Pseudocohnilembus persalinus provides insight into its virulence through horizontal gene transfer.</title>
        <authorList>
            <person name="Xiong J."/>
            <person name="Wang G."/>
            <person name="Cheng J."/>
            <person name="Tian M."/>
            <person name="Pan X."/>
            <person name="Warren A."/>
            <person name="Jiang C."/>
            <person name="Yuan D."/>
            <person name="Miao W."/>
        </authorList>
    </citation>
    <scope>NUCLEOTIDE SEQUENCE [LARGE SCALE GENOMIC DNA]</scope>
    <source>
        <strain evidence="2">36N120E</strain>
    </source>
</reference>
<dbReference type="InParanoid" id="A0A0V0R7P9"/>
<dbReference type="FunCoup" id="A0A0V0R7P9">
    <property type="interactions" value="31"/>
</dbReference>
<name>A0A0V0R7P9_PSEPJ</name>